<dbReference type="GO" id="GO:0015031">
    <property type="term" value="P:protein transport"/>
    <property type="evidence" value="ECO:0007669"/>
    <property type="project" value="UniProtKB-KW"/>
</dbReference>
<evidence type="ECO:0000256" key="4">
    <source>
        <dbReference type="ARBA" id="ARBA00022490"/>
    </source>
</evidence>
<dbReference type="SUPFAM" id="SSF54001">
    <property type="entry name" value="Cysteine proteinases"/>
    <property type="match status" value="1"/>
</dbReference>
<dbReference type="InterPro" id="IPR038765">
    <property type="entry name" value="Papain-like_cys_pep_sf"/>
</dbReference>
<keyword evidence="4 11" id="KW-0963">Cytoplasm</keyword>
<dbReference type="Pfam" id="PF03416">
    <property type="entry name" value="Peptidase_C54"/>
    <property type="match status" value="1"/>
</dbReference>
<comment type="subcellular location">
    <subcellularLocation>
        <location evidence="1 11">Cytoplasm</location>
    </subcellularLocation>
</comment>
<evidence type="ECO:0000256" key="5">
    <source>
        <dbReference type="ARBA" id="ARBA00022670"/>
    </source>
</evidence>
<comment type="function">
    <text evidence="11">Cysteine protease that plays a key role in autophagy by mediating both proteolytic activation and delipidation of ATG8 family proteins.</text>
</comment>
<name>A0AAV5VFS4_9BILA</name>
<feature type="domain" description="Peptidase C54 catalytic" evidence="13">
    <location>
        <begin position="129"/>
        <end position="405"/>
    </location>
</feature>
<evidence type="ECO:0000256" key="3">
    <source>
        <dbReference type="ARBA" id="ARBA00022448"/>
    </source>
</evidence>
<dbReference type="InterPro" id="IPR005078">
    <property type="entry name" value="Peptidase_C54"/>
</dbReference>
<evidence type="ECO:0000259" key="13">
    <source>
        <dbReference type="Pfam" id="PF03416"/>
    </source>
</evidence>
<dbReference type="GO" id="GO:0035973">
    <property type="term" value="P:aggrephagy"/>
    <property type="evidence" value="ECO:0007669"/>
    <property type="project" value="TreeGrafter"/>
</dbReference>
<dbReference type="Proteomes" id="UP001432322">
    <property type="component" value="Unassembled WGS sequence"/>
</dbReference>
<keyword evidence="7" id="KW-0788">Thiol protease</keyword>
<comment type="similarity">
    <text evidence="2 11">Belongs to the peptidase C54 family.</text>
</comment>
<evidence type="ECO:0000256" key="10">
    <source>
        <dbReference type="ARBA" id="ARBA00029362"/>
    </source>
</evidence>
<dbReference type="EC" id="3.4.22.-" evidence="11"/>
<dbReference type="AlphaFoldDB" id="A0AAV5VFS4"/>
<feature type="non-terminal residue" evidence="14">
    <location>
        <position position="1"/>
    </location>
</feature>
<protein>
    <recommendedName>
        <fullName evidence="11">Cysteine protease</fullName>
        <ecNumber evidence="11">3.4.22.-</ecNumber>
    </recommendedName>
</protein>
<dbReference type="InterPro" id="IPR046792">
    <property type="entry name" value="Peptidase_C54_cat"/>
</dbReference>
<comment type="caution">
    <text evidence="14">The sequence shown here is derived from an EMBL/GenBank/DDBJ whole genome shotgun (WGS) entry which is preliminary data.</text>
</comment>
<dbReference type="GO" id="GO:0004197">
    <property type="term" value="F:cysteine-type endopeptidase activity"/>
    <property type="evidence" value="ECO:0007669"/>
    <property type="project" value="TreeGrafter"/>
</dbReference>
<keyword evidence="5 11" id="KW-0645">Protease</keyword>
<evidence type="ECO:0000313" key="15">
    <source>
        <dbReference type="Proteomes" id="UP001432322"/>
    </source>
</evidence>
<dbReference type="GO" id="GO:0034727">
    <property type="term" value="P:piecemeal microautophagy of the nucleus"/>
    <property type="evidence" value="ECO:0007669"/>
    <property type="project" value="TreeGrafter"/>
</dbReference>
<reference evidence="14" key="1">
    <citation type="submission" date="2023-10" db="EMBL/GenBank/DDBJ databases">
        <title>Genome assembly of Pristionchus species.</title>
        <authorList>
            <person name="Yoshida K."/>
            <person name="Sommer R.J."/>
        </authorList>
    </citation>
    <scope>NUCLEOTIDE SEQUENCE</scope>
    <source>
        <strain evidence="14">RS5133</strain>
    </source>
</reference>
<evidence type="ECO:0000256" key="7">
    <source>
        <dbReference type="ARBA" id="ARBA00022807"/>
    </source>
</evidence>
<feature type="region of interest" description="Disordered" evidence="12">
    <location>
        <begin position="1"/>
        <end position="49"/>
    </location>
</feature>
<gene>
    <name evidence="14" type="ORF">PFISCL1PPCAC_8016</name>
</gene>
<dbReference type="GO" id="GO:0000045">
    <property type="term" value="P:autophagosome assembly"/>
    <property type="evidence" value="ECO:0007669"/>
    <property type="project" value="TreeGrafter"/>
</dbReference>
<organism evidence="14 15">
    <name type="scientific">Pristionchus fissidentatus</name>
    <dbReference type="NCBI Taxonomy" id="1538716"/>
    <lineage>
        <taxon>Eukaryota</taxon>
        <taxon>Metazoa</taxon>
        <taxon>Ecdysozoa</taxon>
        <taxon>Nematoda</taxon>
        <taxon>Chromadorea</taxon>
        <taxon>Rhabditida</taxon>
        <taxon>Rhabditina</taxon>
        <taxon>Diplogasteromorpha</taxon>
        <taxon>Diplogasteroidea</taxon>
        <taxon>Neodiplogasteridae</taxon>
        <taxon>Pristionchus</taxon>
    </lineage>
</organism>
<dbReference type="GO" id="GO:0000423">
    <property type="term" value="P:mitophagy"/>
    <property type="evidence" value="ECO:0007669"/>
    <property type="project" value="TreeGrafter"/>
</dbReference>
<keyword evidence="6 11" id="KW-0378">Hydrolase</keyword>
<sequence length="464" mass="51485">NGMNGEGVGSSRTRDESMDEGIQFPRLASMSSKDDDVFEEKDEAETADSGNAKVVKALLTRLPRWPMHGGETGARLKQKVTSAWFNVKYNSRWVSSAYEDYNKGSVIVLLSKFYSLSGREADREKSFTHFSLDYLSRLWLTYRTGFPPIPTTASSLTSDCGWGCTIRSAQMMIGQALMGLHLGRDWRWLDEEMAEKMGQIEGTSRDTSIHNEIVSLFLDRPSSPLSLHSLLEGEDREKVGKWFAPSQALHLIKRGLSRSSSPLTSGIEMDIVVDGAVDISSLEGKTANWTRRLILVVCVRMGLNHLNQVYSTHVRHLLQCPSALGLVGGQKNRSVYFVGYTGEEVIFLDPHVSHAALSPSSPPSSSSPSDLSSFHCSLLSKFALSSMDPSCAIGFLFSNQLELVETFKHLNKAGVVDLEEGDGISRRNEFPLFTVFTKRPPGRDSIDCTDEEHEIAERSDFNLL</sequence>
<evidence type="ECO:0000256" key="11">
    <source>
        <dbReference type="RuleBase" id="RU363115"/>
    </source>
</evidence>
<dbReference type="GO" id="GO:0016485">
    <property type="term" value="P:protein processing"/>
    <property type="evidence" value="ECO:0007669"/>
    <property type="project" value="TreeGrafter"/>
</dbReference>
<keyword evidence="9 11" id="KW-0072">Autophagy</keyword>
<dbReference type="GO" id="GO:0005737">
    <property type="term" value="C:cytoplasm"/>
    <property type="evidence" value="ECO:0007669"/>
    <property type="project" value="UniProtKB-SubCell"/>
</dbReference>
<evidence type="ECO:0000256" key="12">
    <source>
        <dbReference type="SAM" id="MobiDB-lite"/>
    </source>
</evidence>
<evidence type="ECO:0000256" key="2">
    <source>
        <dbReference type="ARBA" id="ARBA00010958"/>
    </source>
</evidence>
<accession>A0AAV5VFS4</accession>
<dbReference type="GO" id="GO:0019786">
    <property type="term" value="F:protein-phosphatidylethanolamide deconjugating activity"/>
    <property type="evidence" value="ECO:0007669"/>
    <property type="project" value="InterPro"/>
</dbReference>
<comment type="catalytic activity">
    <reaction evidence="10">
        <text>[protein]-C-terminal L-amino acid-glycyl-phosphatidylethanolamide + H2O = [protein]-C-terminal L-amino acid-glycine + a 1,2-diacyl-sn-glycero-3-phosphoethanolamine</text>
        <dbReference type="Rhea" id="RHEA:67548"/>
        <dbReference type="Rhea" id="RHEA-COMP:17323"/>
        <dbReference type="Rhea" id="RHEA-COMP:17324"/>
        <dbReference type="ChEBI" id="CHEBI:15377"/>
        <dbReference type="ChEBI" id="CHEBI:64612"/>
        <dbReference type="ChEBI" id="CHEBI:172940"/>
        <dbReference type="ChEBI" id="CHEBI:172941"/>
    </reaction>
    <physiologicalReaction direction="left-to-right" evidence="10">
        <dbReference type="Rhea" id="RHEA:67549"/>
    </physiologicalReaction>
</comment>
<evidence type="ECO:0000313" key="14">
    <source>
        <dbReference type="EMBL" id="GMT16719.1"/>
    </source>
</evidence>
<evidence type="ECO:0000256" key="1">
    <source>
        <dbReference type="ARBA" id="ARBA00004496"/>
    </source>
</evidence>
<evidence type="ECO:0000256" key="8">
    <source>
        <dbReference type="ARBA" id="ARBA00022927"/>
    </source>
</evidence>
<keyword evidence="15" id="KW-1185">Reference proteome</keyword>
<dbReference type="PANTHER" id="PTHR22624">
    <property type="entry name" value="CYSTEINE PROTEASE ATG4"/>
    <property type="match status" value="1"/>
</dbReference>
<evidence type="ECO:0000256" key="6">
    <source>
        <dbReference type="ARBA" id="ARBA00022801"/>
    </source>
</evidence>
<dbReference type="PANTHER" id="PTHR22624:SF52">
    <property type="entry name" value="CYSTEINE PROTEASE"/>
    <property type="match status" value="1"/>
</dbReference>
<proteinExistence type="inferred from homology"/>
<evidence type="ECO:0000256" key="9">
    <source>
        <dbReference type="ARBA" id="ARBA00023006"/>
    </source>
</evidence>
<keyword evidence="8 11" id="KW-0653">Protein transport</keyword>
<keyword evidence="3" id="KW-0813">Transport</keyword>
<feature type="compositionally biased region" description="Acidic residues" evidence="12">
    <location>
        <begin position="36"/>
        <end position="46"/>
    </location>
</feature>
<dbReference type="EMBL" id="BTSY01000002">
    <property type="protein sequence ID" value="GMT16719.1"/>
    <property type="molecule type" value="Genomic_DNA"/>
</dbReference>